<keyword evidence="3" id="KW-0675">Receptor</keyword>
<keyword evidence="7" id="KW-1185">Reference proteome</keyword>
<dbReference type="SMART" id="SM00430">
    <property type="entry name" value="HOLI"/>
    <property type="match status" value="1"/>
</dbReference>
<feature type="region of interest" description="Disordered" evidence="4">
    <location>
        <begin position="81"/>
        <end position="104"/>
    </location>
</feature>
<dbReference type="PROSITE" id="PS51843">
    <property type="entry name" value="NR_LBD"/>
    <property type="match status" value="1"/>
</dbReference>
<reference evidence="6" key="1">
    <citation type="journal article" date="2020" name="G3 (Bethesda)">
        <title>High-Quality Assemblies for Three Invasive Social Wasps from the &lt;i&gt;Vespula&lt;/i&gt; Genus.</title>
        <authorList>
            <person name="Harrop T.W.R."/>
            <person name="Guhlin J."/>
            <person name="McLaughlin G.M."/>
            <person name="Permina E."/>
            <person name="Stockwell P."/>
            <person name="Gilligan J."/>
            <person name="Le Lec M.F."/>
            <person name="Gruber M.A.M."/>
            <person name="Quinn O."/>
            <person name="Lovegrove M."/>
            <person name="Duncan E.J."/>
            <person name="Remnant E.J."/>
            <person name="Van Eeckhoven J."/>
            <person name="Graham B."/>
            <person name="Knapp R.A."/>
            <person name="Langford K.W."/>
            <person name="Kronenberg Z."/>
            <person name="Press M.O."/>
            <person name="Eacker S.M."/>
            <person name="Wilson-Rankin E.E."/>
            <person name="Purcell J."/>
            <person name="Lester P.J."/>
            <person name="Dearden P.K."/>
        </authorList>
    </citation>
    <scope>NUCLEOTIDE SEQUENCE</scope>
    <source>
        <strain evidence="6">Linc-1</strain>
    </source>
</reference>
<comment type="caution">
    <text evidence="6">The sequence shown here is derived from an EMBL/GenBank/DDBJ whole genome shotgun (WGS) entry which is preliminary data.</text>
</comment>
<dbReference type="InterPro" id="IPR001723">
    <property type="entry name" value="Nuclear_hrmn_rcpt"/>
</dbReference>
<dbReference type="Pfam" id="PF00104">
    <property type="entry name" value="Hormone_recep"/>
    <property type="match status" value="1"/>
</dbReference>
<evidence type="ECO:0000256" key="4">
    <source>
        <dbReference type="SAM" id="MobiDB-lite"/>
    </source>
</evidence>
<proteinExistence type="predicted"/>
<organism evidence="6 7">
    <name type="scientific">Vespula germanica</name>
    <name type="common">German yellow jacket</name>
    <name type="synonym">Paravespula germanica</name>
    <dbReference type="NCBI Taxonomy" id="30212"/>
    <lineage>
        <taxon>Eukaryota</taxon>
        <taxon>Metazoa</taxon>
        <taxon>Ecdysozoa</taxon>
        <taxon>Arthropoda</taxon>
        <taxon>Hexapoda</taxon>
        <taxon>Insecta</taxon>
        <taxon>Pterygota</taxon>
        <taxon>Neoptera</taxon>
        <taxon>Endopterygota</taxon>
        <taxon>Hymenoptera</taxon>
        <taxon>Apocrita</taxon>
        <taxon>Aculeata</taxon>
        <taxon>Vespoidea</taxon>
        <taxon>Vespidae</taxon>
        <taxon>Vespinae</taxon>
        <taxon>Vespula</taxon>
    </lineage>
</organism>
<dbReference type="InterPro" id="IPR035500">
    <property type="entry name" value="NHR-like_dom_sf"/>
</dbReference>
<evidence type="ECO:0000256" key="1">
    <source>
        <dbReference type="ARBA" id="ARBA00023015"/>
    </source>
</evidence>
<dbReference type="AlphaFoldDB" id="A0A834JK99"/>
<dbReference type="InterPro" id="IPR050274">
    <property type="entry name" value="Nuclear_hormone_rcpt_NR2"/>
</dbReference>
<feature type="region of interest" description="Disordered" evidence="4">
    <location>
        <begin position="1"/>
        <end position="51"/>
    </location>
</feature>
<evidence type="ECO:0000259" key="5">
    <source>
        <dbReference type="PROSITE" id="PS51843"/>
    </source>
</evidence>
<dbReference type="Gene3D" id="1.10.565.10">
    <property type="entry name" value="Retinoid X Receptor"/>
    <property type="match status" value="1"/>
</dbReference>
<accession>A0A834JK99</accession>
<name>A0A834JK99_VESGE</name>
<evidence type="ECO:0000313" key="6">
    <source>
        <dbReference type="EMBL" id="KAF7388692.1"/>
    </source>
</evidence>
<dbReference type="Proteomes" id="UP000617340">
    <property type="component" value="Unassembled WGS sequence"/>
</dbReference>
<evidence type="ECO:0000313" key="7">
    <source>
        <dbReference type="Proteomes" id="UP000617340"/>
    </source>
</evidence>
<keyword evidence="2" id="KW-0804">Transcription</keyword>
<protein>
    <recommendedName>
        <fullName evidence="5">NR LBD domain-containing protein</fullName>
    </recommendedName>
</protein>
<dbReference type="PANTHER" id="PTHR24083">
    <property type="entry name" value="NUCLEAR HORMONE RECEPTOR"/>
    <property type="match status" value="1"/>
</dbReference>
<dbReference type="InterPro" id="IPR000536">
    <property type="entry name" value="Nucl_hrmn_rcpt_lig-bd"/>
</dbReference>
<evidence type="ECO:0000256" key="2">
    <source>
        <dbReference type="ARBA" id="ARBA00023163"/>
    </source>
</evidence>
<dbReference type="SUPFAM" id="SSF48508">
    <property type="entry name" value="Nuclear receptor ligand-binding domain"/>
    <property type="match status" value="1"/>
</dbReference>
<keyword evidence="1" id="KW-0805">Transcription regulation</keyword>
<feature type="compositionally biased region" description="Low complexity" evidence="4">
    <location>
        <begin position="93"/>
        <end position="104"/>
    </location>
</feature>
<dbReference type="PRINTS" id="PR00398">
    <property type="entry name" value="STRDHORMONER"/>
</dbReference>
<evidence type="ECO:0000256" key="3">
    <source>
        <dbReference type="ARBA" id="ARBA00023170"/>
    </source>
</evidence>
<dbReference type="EMBL" id="JACSDZ010000013">
    <property type="protein sequence ID" value="KAF7388692.1"/>
    <property type="molecule type" value="Genomic_DNA"/>
</dbReference>
<gene>
    <name evidence="6" type="ORF">HZH68_012634</name>
</gene>
<sequence length="444" mass="51197">MGRDEANVYSCSPVDMYASVQHERGPRKPKPPHSIFSEKQQHQQQQSPIVTQRTGLRSAYVLSHHRFRCEQRFTPYPRPIGLAHKPPEESASPVPLTQPQHPPTTTTLYQAAAAAAATTVSLAPQQSLLQILISAEKCQELVWSTRLQSETEYSLEQTDSETRHSPTGTLKIIGPSWEMFEEITARLLFMVVRWVRCLPPFQALPKDDQLLLLERSWTQLFLLHLAQWMIPWDVTSLLDDEQVKSRLPVNDVATNQELGMIQSIIYRFRRLAPDVYERSCIKALTLFIPETVGLHVVQPIEMLQEQVQCILDDYMRSRYSPQGRICSLMLLVGYLRSVSSKTVERLFFHETIGEIPISRLLVNMYEMEERQIEVQNNLLINLKLGCYDMITSSSDNHSIKATENLNRYIVFWNQRKVKLNKVQFDAISLKYLSNDQINGLIFAW</sequence>
<feature type="domain" description="NR LBD" evidence="5">
    <location>
        <begin position="124"/>
        <end position="368"/>
    </location>
</feature>